<protein>
    <recommendedName>
        <fullName evidence="1">SAF domain-containing protein</fullName>
    </recommendedName>
</protein>
<evidence type="ECO:0000313" key="3">
    <source>
        <dbReference type="Proteomes" id="UP000502298"/>
    </source>
</evidence>
<dbReference type="KEGG" id="arca:HC352_01520"/>
<dbReference type="InterPro" id="IPR013974">
    <property type="entry name" value="SAF"/>
</dbReference>
<dbReference type="EMBL" id="CP050804">
    <property type="protein sequence ID" value="QJC21326.1"/>
    <property type="molecule type" value="Genomic_DNA"/>
</dbReference>
<dbReference type="AlphaFoldDB" id="A0A6H2EJ25"/>
<dbReference type="Pfam" id="PF08666">
    <property type="entry name" value="SAF"/>
    <property type="match status" value="1"/>
</dbReference>
<dbReference type="Proteomes" id="UP000502298">
    <property type="component" value="Chromosome"/>
</dbReference>
<organism evidence="2 3">
    <name type="scientific">Arcanobacterium buesumense</name>
    <dbReference type="NCBI Taxonomy" id="2722751"/>
    <lineage>
        <taxon>Bacteria</taxon>
        <taxon>Bacillati</taxon>
        <taxon>Actinomycetota</taxon>
        <taxon>Actinomycetes</taxon>
        <taxon>Actinomycetales</taxon>
        <taxon>Actinomycetaceae</taxon>
        <taxon>Arcanobacterium</taxon>
    </lineage>
</organism>
<proteinExistence type="predicted"/>
<feature type="domain" description="SAF" evidence="1">
    <location>
        <begin position="40"/>
        <end position="101"/>
    </location>
</feature>
<dbReference type="CDD" id="cd11614">
    <property type="entry name" value="SAF_CpaB_FlgA_like"/>
    <property type="match status" value="1"/>
</dbReference>
<sequence>MISLERFTHRARDPRLLLGMVLIIGGGVGGAALAGTPDIVMVAQAKTDIAAGNNLNASDFALVPVPRDIAASYVQNLDFADGSRVRKTVSAGELLAVSSIGRHSGGVAVTLPLSLPVASDMTPGDEVMVWRVPHNKDSQASTVAQHSTFVRLLEQRSIGDGHLMAEIRVNQGALNAIVEALGQGDNFAVFEAQE</sequence>
<reference evidence="2 3" key="1">
    <citation type="submission" date="2020-03" db="EMBL/GenBank/DDBJ databases">
        <title>Complete genome of Arcanobacterium buesumensis sp. nov. strain 2701.</title>
        <authorList>
            <person name="Borowiak M."/>
            <person name="Alssahen M."/>
            <person name="Laemmler C."/>
            <person name="Malorny B."/>
            <person name="Hassan A."/>
            <person name="Prenger-Berninghoff E."/>
            <person name="Ploetz M."/>
            <person name="Abdulmawjood A."/>
        </authorList>
    </citation>
    <scope>NUCLEOTIDE SEQUENCE [LARGE SCALE GENOMIC DNA]</scope>
    <source>
        <strain evidence="2 3">2701</strain>
    </source>
</reference>
<evidence type="ECO:0000313" key="2">
    <source>
        <dbReference type="EMBL" id="QJC21326.1"/>
    </source>
</evidence>
<name>A0A6H2EJ25_9ACTO</name>
<keyword evidence="3" id="KW-1185">Reference proteome</keyword>
<dbReference type="RefSeq" id="WP_168917267.1">
    <property type="nucleotide sequence ID" value="NZ_CP050804.1"/>
</dbReference>
<gene>
    <name evidence="2" type="ORF">HC352_01520</name>
</gene>
<accession>A0A6H2EJ25</accession>
<evidence type="ECO:0000259" key="1">
    <source>
        <dbReference type="SMART" id="SM00858"/>
    </source>
</evidence>
<dbReference type="SMART" id="SM00858">
    <property type="entry name" value="SAF"/>
    <property type="match status" value="1"/>
</dbReference>